<organism evidence="11 12">
    <name type="scientific">Paenibacillus lutrae</name>
    <dbReference type="NCBI Taxonomy" id="2078573"/>
    <lineage>
        <taxon>Bacteria</taxon>
        <taxon>Bacillati</taxon>
        <taxon>Bacillota</taxon>
        <taxon>Bacilli</taxon>
        <taxon>Bacillales</taxon>
        <taxon>Paenibacillaceae</taxon>
        <taxon>Paenibacillus</taxon>
    </lineage>
</organism>
<feature type="domain" description="Glycosyl transferase family 1" evidence="7">
    <location>
        <begin position="920"/>
        <end position="1074"/>
    </location>
</feature>
<feature type="domain" description="Glycosyltransferase subfamily 4-like N-terminal" evidence="10">
    <location>
        <begin position="727"/>
        <end position="900"/>
    </location>
</feature>
<reference evidence="11 12" key="1">
    <citation type="journal article" date="2019" name="Microorganisms">
        <title>Paenibacillus lutrae sp. nov., A Chitinolytic Species Isolated from A River Otter in Castril Natural Park, Granada, Spain.</title>
        <authorList>
            <person name="Rodriguez M."/>
            <person name="Reina J.C."/>
            <person name="Bejar V."/>
            <person name="Llamas I."/>
        </authorList>
    </citation>
    <scope>NUCLEOTIDE SEQUENCE [LARGE SCALE GENOMIC DNA]</scope>
    <source>
        <strain evidence="11 12">N10</strain>
    </source>
</reference>
<evidence type="ECO:0000256" key="2">
    <source>
        <dbReference type="ARBA" id="ARBA00023277"/>
    </source>
</evidence>
<dbReference type="InterPro" id="IPR028098">
    <property type="entry name" value="Glyco_trans_4-like_N"/>
</dbReference>
<dbReference type="SUPFAM" id="SSF88713">
    <property type="entry name" value="Glycoside hydrolase/deacetylase"/>
    <property type="match status" value="2"/>
</dbReference>
<dbReference type="Pfam" id="PF09210">
    <property type="entry name" value="BE_C"/>
    <property type="match status" value="1"/>
</dbReference>
<name>A0A7X3FFL8_9BACL</name>
<feature type="active site" description="Proton donor" evidence="3">
    <location>
        <position position="461"/>
    </location>
</feature>
<comment type="caution">
    <text evidence="11">The sequence shown here is derived from an EMBL/GenBank/DDBJ whole genome shotgun (WGS) entry which is preliminary data.</text>
</comment>
<dbReference type="InterPro" id="IPR028995">
    <property type="entry name" value="Glyco_hydro_57/38_cen_sf"/>
</dbReference>
<evidence type="ECO:0000259" key="7">
    <source>
        <dbReference type="Pfam" id="PF00534"/>
    </source>
</evidence>
<feature type="active site" description="Nucleophile" evidence="3">
    <location>
        <position position="192"/>
    </location>
</feature>
<dbReference type="InterPro" id="IPR037090">
    <property type="entry name" value="57_glycoside_trans_central"/>
</dbReference>
<accession>A0A7X3FFL8</accession>
<feature type="compositionally biased region" description="Low complexity" evidence="6">
    <location>
        <begin position="414"/>
        <end position="428"/>
    </location>
</feature>
<evidence type="ECO:0000259" key="8">
    <source>
        <dbReference type="Pfam" id="PF03065"/>
    </source>
</evidence>
<evidence type="ECO:0000256" key="1">
    <source>
        <dbReference type="ARBA" id="ARBA00006821"/>
    </source>
</evidence>
<feature type="compositionally biased region" description="Basic residues" evidence="6">
    <location>
        <begin position="349"/>
        <end position="358"/>
    </location>
</feature>
<feature type="binding site" evidence="4">
    <location>
        <position position="615"/>
    </location>
    <ligand>
        <name>substrate</name>
    </ligand>
</feature>
<dbReference type="InterPro" id="IPR011330">
    <property type="entry name" value="Glyco_hydro/deAcase_b/a-brl"/>
</dbReference>
<dbReference type="InterPro" id="IPR015293">
    <property type="entry name" value="BE_C"/>
</dbReference>
<evidence type="ECO:0000259" key="10">
    <source>
        <dbReference type="Pfam" id="PF13439"/>
    </source>
</evidence>
<feature type="binding site" evidence="4">
    <location>
        <position position="246"/>
    </location>
    <ligand>
        <name>substrate</name>
    </ligand>
</feature>
<keyword evidence="12" id="KW-1185">Reference proteome</keyword>
<protein>
    <submittedName>
        <fullName evidence="11">DUF1957 domain-containing protein</fullName>
    </submittedName>
</protein>
<evidence type="ECO:0000256" key="4">
    <source>
        <dbReference type="PIRSR" id="PIRSR640042-2"/>
    </source>
</evidence>
<dbReference type="GO" id="GO:0030979">
    <property type="term" value="P:alpha-glucan biosynthetic process"/>
    <property type="evidence" value="ECO:0007669"/>
    <property type="project" value="InterPro"/>
</dbReference>
<dbReference type="InterPro" id="IPR001296">
    <property type="entry name" value="Glyco_trans_1"/>
</dbReference>
<dbReference type="Pfam" id="PF00534">
    <property type="entry name" value="Glycos_transf_1"/>
    <property type="match status" value="1"/>
</dbReference>
<dbReference type="InterPro" id="IPR004300">
    <property type="entry name" value="Glyco_hydro_57_N"/>
</dbReference>
<feature type="domain" description="1,4-alpha-glucan branching enzyme C-terminal" evidence="9">
    <location>
        <begin position="571"/>
        <end position="679"/>
    </location>
</feature>
<sequence>MSPHIQPVYTALVLHAHLPFVYNPEEALTLEENWFYEAMADVYLPFLDLMERLDKEHIRTPLTLSVSPTLLAMWENPRMQRRTREQLVKKIELGRQEVRRLADDHVLAEAAGGYAAQYERMLGVFKRIKGSVIARLKYFASKGLIELIPSAATHCFLPLIRNPEAARVQLHTAAAEFRRHFGFAPAGIWLPECGYSPGLEPLLHELGLRFTVLDARQPGGGQPSGSESPGPAVPYISPGGLRVFTRDAAASAQVWSRESGYPGHPDYREYYRDIGYELGRDDPAEAAYIRPYLLPDGTRIATGYKYCRITFSAAQRGEKLDGAGEKAPYEPARAAERAAQHAREFLASRRRAAQRRAHPAGVHGSRSADASGPGLSDALSPCPRSADISEWHAADASAPHTTEAPGLQSAVALRSRPVESSRPSEGSPGDAGHSAAFRSVGAAAPAGRITPPRPVSVCAFDLELFGHWWHEGPLWLETLLREAAREQEPQSAMGQPLPVFPRNPSANWREPVEPDTAVRPPSFPVLFITLSEYEQRHRFAAGRAPALTSWGRGGGAQVWLNPATAWMYPLLHAAEDKMIHAAARVNARPTSAPDSSPARVLRQASREFMLAQSSDWAFMIDSGEMSGYAARRFRTHLNNFYQLLAMIDNRNEDSPANQLHLDRLEKESPLFPDIDWKLYGAAHPNPRLPYFLTASGSSEKMTPAAFTASPGSLSILVLAWEYPPDIIGGLGKAVGDLTAQLAKEGHDVHVVTCSRGRGTACASVNGVHVHRVQIPGSPEPPFFLDWVLAMNTAMIMRFQQLCEQGQQFDLMHAHDWLVYYAAADCRQTFDLPLVTTLHATEYGRKLGKLDEEVSRRIDAAERKLARLSDRILVCSEAMRSEVGSLFGPDPARLSVIPNGLPQENSRQREIQELPLPESVSGSNQILFIGRLVPEKNVQLLIRALPWVLQRVPEARLVIAGTGPMLQELRRLALPYGDRVLFTGFADEGAKARLFAGTRVCVIPSLYEPFGIVALEAMQAGIPIVASDTGGLADLIEDGKDGFKLPPDHPEAWSERICRLLEDAKLAASFIKKASRKLHTRFFMGKIAEDTVQIYQDAINWHESTKKH</sequence>
<dbReference type="Gene3D" id="1.20.1430.10">
    <property type="entry name" value="Families 57/38 glycoside transferase, middle domain"/>
    <property type="match status" value="1"/>
</dbReference>
<dbReference type="SUPFAM" id="SSF53756">
    <property type="entry name" value="UDP-Glycosyltransferase/glycogen phosphorylase"/>
    <property type="match status" value="1"/>
</dbReference>
<evidence type="ECO:0000313" key="11">
    <source>
        <dbReference type="EMBL" id="MVO98754.1"/>
    </source>
</evidence>
<feature type="region of interest" description="Disordered" evidence="6">
    <location>
        <begin position="412"/>
        <end position="435"/>
    </location>
</feature>
<dbReference type="InterPro" id="IPR040042">
    <property type="entry name" value="Branching_enz_MT3115-like"/>
</dbReference>
<dbReference type="GO" id="GO:0003844">
    <property type="term" value="F:1,4-alpha-glucan branching enzyme activity"/>
    <property type="evidence" value="ECO:0007669"/>
    <property type="project" value="InterPro"/>
</dbReference>
<dbReference type="Pfam" id="PF13439">
    <property type="entry name" value="Glyco_transf_4"/>
    <property type="match status" value="1"/>
</dbReference>
<proteinExistence type="inferred from homology"/>
<dbReference type="AlphaFoldDB" id="A0A7X3FFL8"/>
<comment type="similarity">
    <text evidence="1 5">Belongs to the glycosyl hydrolase 57 family.</text>
</comment>
<dbReference type="PANTHER" id="PTHR41695">
    <property type="entry name" value="1,4-ALPHA-GLUCAN BRANCHING ENZYME RV3031-RELATED"/>
    <property type="match status" value="1"/>
</dbReference>
<evidence type="ECO:0000256" key="6">
    <source>
        <dbReference type="SAM" id="MobiDB-lite"/>
    </source>
</evidence>
<dbReference type="EMBL" id="RHLK01000002">
    <property type="protein sequence ID" value="MVO98754.1"/>
    <property type="molecule type" value="Genomic_DNA"/>
</dbReference>
<dbReference type="SUPFAM" id="SSF88688">
    <property type="entry name" value="Families 57/38 glycoside transferase middle domain"/>
    <property type="match status" value="1"/>
</dbReference>
<gene>
    <name evidence="11" type="ORF">EDM21_04330</name>
</gene>
<dbReference type="InterPro" id="IPR027291">
    <property type="entry name" value="Glyco_hydro_38_N_sf"/>
</dbReference>
<feature type="region of interest" description="Disordered" evidence="6">
    <location>
        <begin position="349"/>
        <end position="382"/>
    </location>
</feature>
<keyword evidence="2 5" id="KW-0119">Carbohydrate metabolism</keyword>
<dbReference type="CDD" id="cd03801">
    <property type="entry name" value="GT4_PimA-like"/>
    <property type="match status" value="1"/>
</dbReference>
<dbReference type="Gene3D" id="3.20.110.10">
    <property type="entry name" value="Glycoside hydrolase 38, N terminal domain"/>
    <property type="match status" value="2"/>
</dbReference>
<dbReference type="PANTHER" id="PTHR41695:SF1">
    <property type="entry name" value="1,4-ALPHA-GLUCAN BRANCHING ENZYME TK1436"/>
    <property type="match status" value="1"/>
</dbReference>
<feature type="binding site" evidence="4">
    <location>
        <position position="550"/>
    </location>
    <ligand>
        <name>substrate</name>
    </ligand>
</feature>
<evidence type="ECO:0000256" key="5">
    <source>
        <dbReference type="RuleBase" id="RU361196"/>
    </source>
</evidence>
<evidence type="ECO:0000259" key="9">
    <source>
        <dbReference type="Pfam" id="PF09210"/>
    </source>
</evidence>
<dbReference type="Pfam" id="PF03065">
    <property type="entry name" value="Glyco_hydro_57"/>
    <property type="match status" value="1"/>
</dbReference>
<feature type="binding site" evidence="4">
    <location>
        <position position="263"/>
    </location>
    <ligand>
        <name>substrate</name>
    </ligand>
</feature>
<evidence type="ECO:0000256" key="3">
    <source>
        <dbReference type="PIRSR" id="PIRSR640042-1"/>
    </source>
</evidence>
<dbReference type="Gene3D" id="3.40.50.2000">
    <property type="entry name" value="Glycogen Phosphorylase B"/>
    <property type="match status" value="2"/>
</dbReference>
<evidence type="ECO:0000313" key="12">
    <source>
        <dbReference type="Proteomes" id="UP000490800"/>
    </source>
</evidence>
<dbReference type="Proteomes" id="UP000490800">
    <property type="component" value="Unassembled WGS sequence"/>
</dbReference>
<dbReference type="OrthoDB" id="9803279at2"/>
<feature type="domain" description="Glycoside hydrolase family 57 N-terminal" evidence="8">
    <location>
        <begin position="11"/>
        <end position="253"/>
    </location>
</feature>
<dbReference type="RefSeq" id="WP_157333222.1">
    <property type="nucleotide sequence ID" value="NZ_RHLK01000002.1"/>
</dbReference>